<evidence type="ECO:0008006" key="4">
    <source>
        <dbReference type="Google" id="ProtNLM"/>
    </source>
</evidence>
<feature type="region of interest" description="Disordered" evidence="1">
    <location>
        <begin position="58"/>
        <end position="80"/>
    </location>
</feature>
<keyword evidence="3" id="KW-1185">Reference proteome</keyword>
<organism evidence="2 3">
    <name type="scientific">Epilithonimonas hungarica</name>
    <dbReference type="NCBI Taxonomy" id="454006"/>
    <lineage>
        <taxon>Bacteria</taxon>
        <taxon>Pseudomonadati</taxon>
        <taxon>Bacteroidota</taxon>
        <taxon>Flavobacteriia</taxon>
        <taxon>Flavobacteriales</taxon>
        <taxon>Weeksellaceae</taxon>
        <taxon>Chryseobacterium group</taxon>
        <taxon>Epilithonimonas</taxon>
    </lineage>
</organism>
<dbReference type="Proteomes" id="UP000199203">
    <property type="component" value="Unassembled WGS sequence"/>
</dbReference>
<gene>
    <name evidence="2" type="ORF">SAMN05421825_0076</name>
</gene>
<evidence type="ECO:0000256" key="1">
    <source>
        <dbReference type="SAM" id="MobiDB-lite"/>
    </source>
</evidence>
<feature type="compositionally biased region" description="Basic and acidic residues" evidence="1">
    <location>
        <begin position="71"/>
        <end position="80"/>
    </location>
</feature>
<name>A0A1G7FEM2_9FLAO</name>
<dbReference type="EMBL" id="FNBH01000001">
    <property type="protein sequence ID" value="SDE74339.1"/>
    <property type="molecule type" value="Genomic_DNA"/>
</dbReference>
<sequence length="80" mass="9310">MNTDLQIQNKKLELIQWLSTIEDLSFLEKISDLISRERKKDWADEISDVEKQSIEKGIAQANEGKLNPHSKAREIYGKRP</sequence>
<dbReference type="RefSeq" id="WP_089870426.1">
    <property type="nucleotide sequence ID" value="NZ_FNBH01000001.1"/>
</dbReference>
<evidence type="ECO:0000313" key="2">
    <source>
        <dbReference type="EMBL" id="SDE74339.1"/>
    </source>
</evidence>
<dbReference type="STRING" id="454006.SAMN05421825_0076"/>
<dbReference type="OrthoDB" id="1122071at2"/>
<accession>A0A1G7FEM2</accession>
<proteinExistence type="predicted"/>
<dbReference type="AlphaFoldDB" id="A0A1G7FEM2"/>
<reference evidence="3" key="1">
    <citation type="submission" date="2016-10" db="EMBL/GenBank/DDBJ databases">
        <authorList>
            <person name="Varghese N."/>
            <person name="Submissions S."/>
        </authorList>
    </citation>
    <scope>NUCLEOTIDE SEQUENCE [LARGE SCALE GENOMIC DNA]</scope>
    <source>
        <strain evidence="3">DSM 19684</strain>
    </source>
</reference>
<evidence type="ECO:0000313" key="3">
    <source>
        <dbReference type="Proteomes" id="UP000199203"/>
    </source>
</evidence>
<protein>
    <recommendedName>
        <fullName evidence="4">Addiction module component</fullName>
    </recommendedName>
</protein>